<dbReference type="Proteomes" id="UP000533598">
    <property type="component" value="Unassembled WGS sequence"/>
</dbReference>
<dbReference type="AlphaFoldDB" id="A0A7W7CH20"/>
<reference evidence="1 2" key="1">
    <citation type="submission" date="2020-08" db="EMBL/GenBank/DDBJ databases">
        <title>Sequencing the genomes of 1000 actinobacteria strains.</title>
        <authorList>
            <person name="Klenk H.-P."/>
        </authorList>
    </citation>
    <scope>NUCLEOTIDE SEQUENCE [LARGE SCALE GENOMIC DNA]</scope>
    <source>
        <strain evidence="1 2">DSM 44230</strain>
    </source>
</reference>
<dbReference type="RefSeq" id="WP_185007426.1">
    <property type="nucleotide sequence ID" value="NZ_BAAAUI010000054.1"/>
</dbReference>
<keyword evidence="2" id="KW-1185">Reference proteome</keyword>
<proteinExistence type="predicted"/>
<accession>A0A7W7CH20</accession>
<name>A0A7W7CH20_9PSEU</name>
<evidence type="ECO:0000313" key="1">
    <source>
        <dbReference type="EMBL" id="MBB4681102.1"/>
    </source>
</evidence>
<gene>
    <name evidence="1" type="ORF">HNR67_007220</name>
</gene>
<dbReference type="EMBL" id="JACHMH010000001">
    <property type="protein sequence ID" value="MBB4681102.1"/>
    <property type="molecule type" value="Genomic_DNA"/>
</dbReference>
<organism evidence="1 2">
    <name type="scientific">Crossiella cryophila</name>
    <dbReference type="NCBI Taxonomy" id="43355"/>
    <lineage>
        <taxon>Bacteria</taxon>
        <taxon>Bacillati</taxon>
        <taxon>Actinomycetota</taxon>
        <taxon>Actinomycetes</taxon>
        <taxon>Pseudonocardiales</taxon>
        <taxon>Pseudonocardiaceae</taxon>
        <taxon>Crossiella</taxon>
    </lineage>
</organism>
<protein>
    <submittedName>
        <fullName evidence="1">Uncharacterized protein</fullName>
    </submittedName>
</protein>
<evidence type="ECO:0000313" key="2">
    <source>
        <dbReference type="Proteomes" id="UP000533598"/>
    </source>
</evidence>
<sequence length="107" mass="11939">MSTASIAGILVMLPALVGIAILWRWSGPGLAEPKPLPQPRELLAKARQVMDRLAPPRRPRPAPAVRIGAHRSRLPRYAPLPTMHSVAEIRAREDADHLAYYPRLRRS</sequence>
<comment type="caution">
    <text evidence="1">The sequence shown here is derived from an EMBL/GenBank/DDBJ whole genome shotgun (WGS) entry which is preliminary data.</text>
</comment>